<keyword evidence="2" id="KW-1185">Reference proteome</keyword>
<organism evidence="1 2">
    <name type="scientific">Datura stramonium</name>
    <name type="common">Jimsonweed</name>
    <name type="synonym">Common thornapple</name>
    <dbReference type="NCBI Taxonomy" id="4076"/>
    <lineage>
        <taxon>Eukaryota</taxon>
        <taxon>Viridiplantae</taxon>
        <taxon>Streptophyta</taxon>
        <taxon>Embryophyta</taxon>
        <taxon>Tracheophyta</taxon>
        <taxon>Spermatophyta</taxon>
        <taxon>Magnoliopsida</taxon>
        <taxon>eudicotyledons</taxon>
        <taxon>Gunneridae</taxon>
        <taxon>Pentapetalae</taxon>
        <taxon>asterids</taxon>
        <taxon>lamiids</taxon>
        <taxon>Solanales</taxon>
        <taxon>Solanaceae</taxon>
        <taxon>Solanoideae</taxon>
        <taxon>Datureae</taxon>
        <taxon>Datura</taxon>
    </lineage>
</organism>
<protein>
    <submittedName>
        <fullName evidence="1">Uncharacterized protein</fullName>
    </submittedName>
</protein>
<sequence>MCKLSVSASHLHSVGDDPRYADEPQVQGIIPWPSAFHLCFADEDLRCTGRTQVKEGEGLYGSKWWSSWELRGGENGVMVLKIRILGCAEEDGKSLVKPSRVRHSSLPLNVLLPDILPMTYATSMCHRSMTVLHR</sequence>
<evidence type="ECO:0000313" key="2">
    <source>
        <dbReference type="Proteomes" id="UP000823775"/>
    </source>
</evidence>
<evidence type="ECO:0000313" key="1">
    <source>
        <dbReference type="EMBL" id="MCE3052442.1"/>
    </source>
</evidence>
<gene>
    <name evidence="1" type="ORF">HAX54_052627</name>
</gene>
<reference evidence="1 2" key="1">
    <citation type="journal article" date="2021" name="BMC Genomics">
        <title>Datura genome reveals duplications of psychoactive alkaloid biosynthetic genes and high mutation rate following tissue culture.</title>
        <authorList>
            <person name="Rajewski A."/>
            <person name="Carter-House D."/>
            <person name="Stajich J."/>
            <person name="Litt A."/>
        </authorList>
    </citation>
    <scope>NUCLEOTIDE SEQUENCE [LARGE SCALE GENOMIC DNA]</scope>
    <source>
        <strain evidence="1">AR-01</strain>
    </source>
</reference>
<accession>A0ABS8WSL7</accession>
<name>A0ABS8WSL7_DATST</name>
<proteinExistence type="predicted"/>
<dbReference type="EMBL" id="JACEIK010009597">
    <property type="protein sequence ID" value="MCE3052442.1"/>
    <property type="molecule type" value="Genomic_DNA"/>
</dbReference>
<comment type="caution">
    <text evidence="1">The sequence shown here is derived from an EMBL/GenBank/DDBJ whole genome shotgun (WGS) entry which is preliminary data.</text>
</comment>
<dbReference type="Proteomes" id="UP000823775">
    <property type="component" value="Unassembled WGS sequence"/>
</dbReference>